<feature type="region of interest" description="Disordered" evidence="1">
    <location>
        <begin position="152"/>
        <end position="175"/>
    </location>
</feature>
<evidence type="ECO:0000313" key="3">
    <source>
        <dbReference type="Proteomes" id="UP000053766"/>
    </source>
</evidence>
<name>A0A0D8XD31_DICVI</name>
<reference evidence="2 3" key="1">
    <citation type="submission" date="2013-11" db="EMBL/GenBank/DDBJ databases">
        <title>Draft genome of the bovine lungworm Dictyocaulus viviparus.</title>
        <authorList>
            <person name="Mitreva M."/>
        </authorList>
    </citation>
    <scope>NUCLEOTIDE SEQUENCE [LARGE SCALE GENOMIC DNA]</scope>
    <source>
        <strain evidence="2 3">HannoverDv2000</strain>
    </source>
</reference>
<evidence type="ECO:0000313" key="2">
    <source>
        <dbReference type="EMBL" id="KJH40326.1"/>
    </source>
</evidence>
<protein>
    <submittedName>
        <fullName evidence="2">Uncharacterized protein</fullName>
    </submittedName>
</protein>
<organism evidence="2 3">
    <name type="scientific">Dictyocaulus viviparus</name>
    <name type="common">Bovine lungworm</name>
    <dbReference type="NCBI Taxonomy" id="29172"/>
    <lineage>
        <taxon>Eukaryota</taxon>
        <taxon>Metazoa</taxon>
        <taxon>Ecdysozoa</taxon>
        <taxon>Nematoda</taxon>
        <taxon>Chromadorea</taxon>
        <taxon>Rhabditida</taxon>
        <taxon>Rhabditina</taxon>
        <taxon>Rhabditomorpha</taxon>
        <taxon>Strongyloidea</taxon>
        <taxon>Metastrongylidae</taxon>
        <taxon>Dictyocaulus</taxon>
    </lineage>
</organism>
<dbReference type="OrthoDB" id="5832300at2759"/>
<gene>
    <name evidence="2" type="ORF">DICVIV_13733</name>
</gene>
<sequence>MIFFCILESRLSLCRPESSEMSIIYSSEGFPVRIIKNNQILHRTSSDAILVQVLSSPGSEHLRSGFVMDRDPQANPKSSSLKQRAESIPRRRITAEKSSVEIAGNGWYDGEDTTRSKEEDIDLDDIPAIGYSGHMPGLRQLSIGKSFNKAAREAKRDHAIRRRAQSSSRGIMRYK</sequence>
<dbReference type="AlphaFoldDB" id="A0A0D8XD31"/>
<reference evidence="3" key="2">
    <citation type="journal article" date="2016" name="Sci. Rep.">
        <title>Dictyocaulus viviparus genome, variome and transcriptome elucidate lungworm biology and support future intervention.</title>
        <authorList>
            <person name="McNulty S.N."/>
            <person name="Strube C."/>
            <person name="Rosa B.A."/>
            <person name="Martin J.C."/>
            <person name="Tyagi R."/>
            <person name="Choi Y.J."/>
            <person name="Wang Q."/>
            <person name="Hallsworth Pepin K."/>
            <person name="Zhang X."/>
            <person name="Ozersky P."/>
            <person name="Wilson R.K."/>
            <person name="Sternberg P.W."/>
            <person name="Gasser R.B."/>
            <person name="Mitreva M."/>
        </authorList>
    </citation>
    <scope>NUCLEOTIDE SEQUENCE [LARGE SCALE GENOMIC DNA]</scope>
    <source>
        <strain evidence="3">HannoverDv2000</strain>
    </source>
</reference>
<keyword evidence="3" id="KW-1185">Reference proteome</keyword>
<dbReference type="Proteomes" id="UP000053766">
    <property type="component" value="Unassembled WGS sequence"/>
</dbReference>
<evidence type="ECO:0000256" key="1">
    <source>
        <dbReference type="SAM" id="MobiDB-lite"/>
    </source>
</evidence>
<feature type="compositionally biased region" description="Basic and acidic residues" evidence="1">
    <location>
        <begin position="83"/>
        <end position="95"/>
    </location>
</feature>
<dbReference type="EMBL" id="KN717367">
    <property type="protein sequence ID" value="KJH40326.1"/>
    <property type="molecule type" value="Genomic_DNA"/>
</dbReference>
<accession>A0A0D8XD31</accession>
<proteinExistence type="predicted"/>
<feature type="region of interest" description="Disordered" evidence="1">
    <location>
        <begin position="70"/>
        <end position="95"/>
    </location>
</feature>